<dbReference type="InterPro" id="IPR021253">
    <property type="entry name" value="ZrgA-like"/>
</dbReference>
<gene>
    <name evidence="1" type="ORF">CWI84_03460</name>
</gene>
<dbReference type="EMBL" id="PIQH01000003">
    <property type="protein sequence ID" value="RUO80657.1"/>
    <property type="molecule type" value="Genomic_DNA"/>
</dbReference>
<accession>A0A432ZRX9</accession>
<sequence length="218" mass="24952">MGESGWLGRCRSRQRRNHQFIRAREESVSATMNSLLHKRRGLFISLAAFFLASCDLLPQDRTPTLTVTLQQQQLALHFEGSNVLLFGASKPHDMSQARAVAKARIRLKRPFDWIQLPKAADCQLRSVNVEGLPNTSYHMHPDGAPAHQHQQPQPRFSQEAVVTKGTWRFSCQQPAALYRNSWTVHLFDYLPRLTQLAVDWQDGETLLTPSQRKWTPSQ</sequence>
<organism evidence="1 2">
    <name type="scientific">Idiomarina tyrosinivorans</name>
    <dbReference type="NCBI Taxonomy" id="1445662"/>
    <lineage>
        <taxon>Bacteria</taxon>
        <taxon>Pseudomonadati</taxon>
        <taxon>Pseudomonadota</taxon>
        <taxon>Gammaproteobacteria</taxon>
        <taxon>Alteromonadales</taxon>
        <taxon>Idiomarinaceae</taxon>
        <taxon>Idiomarina</taxon>
    </lineage>
</organism>
<dbReference type="AlphaFoldDB" id="A0A432ZRX9"/>
<evidence type="ECO:0008006" key="3">
    <source>
        <dbReference type="Google" id="ProtNLM"/>
    </source>
</evidence>
<dbReference type="Proteomes" id="UP000287996">
    <property type="component" value="Unassembled WGS sequence"/>
</dbReference>
<protein>
    <recommendedName>
        <fullName evidence="3">DUF2796 domain-containing protein</fullName>
    </recommendedName>
</protein>
<dbReference type="Pfam" id="PF10986">
    <property type="entry name" value="ZrgA"/>
    <property type="match status" value="1"/>
</dbReference>
<evidence type="ECO:0000313" key="1">
    <source>
        <dbReference type="EMBL" id="RUO80657.1"/>
    </source>
</evidence>
<comment type="caution">
    <text evidence="1">The sequence shown here is derived from an EMBL/GenBank/DDBJ whole genome shotgun (WGS) entry which is preliminary data.</text>
</comment>
<evidence type="ECO:0000313" key="2">
    <source>
        <dbReference type="Proteomes" id="UP000287996"/>
    </source>
</evidence>
<proteinExistence type="predicted"/>
<name>A0A432ZRX9_9GAMM</name>
<reference evidence="1 2" key="1">
    <citation type="journal article" date="2011" name="Front. Microbiol.">
        <title>Genomic signatures of strain selection and enhancement in Bacillus atrophaeus var. globigii, a historical biowarfare simulant.</title>
        <authorList>
            <person name="Gibbons H.S."/>
            <person name="Broomall S.M."/>
            <person name="McNew L.A."/>
            <person name="Daligault H."/>
            <person name="Chapman C."/>
            <person name="Bruce D."/>
            <person name="Karavis M."/>
            <person name="Krepps M."/>
            <person name="McGregor P.A."/>
            <person name="Hong C."/>
            <person name="Park K.H."/>
            <person name="Akmal A."/>
            <person name="Feldman A."/>
            <person name="Lin J.S."/>
            <person name="Chang W.E."/>
            <person name="Higgs B.W."/>
            <person name="Demirev P."/>
            <person name="Lindquist J."/>
            <person name="Liem A."/>
            <person name="Fochler E."/>
            <person name="Read T.D."/>
            <person name="Tapia R."/>
            <person name="Johnson S."/>
            <person name="Bishop-Lilly K.A."/>
            <person name="Detter C."/>
            <person name="Han C."/>
            <person name="Sozhamannan S."/>
            <person name="Rosenzweig C.N."/>
            <person name="Skowronski E.W."/>
        </authorList>
    </citation>
    <scope>NUCLEOTIDE SEQUENCE [LARGE SCALE GENOMIC DNA]</scope>
    <source>
        <strain evidence="1 2">CC-PW-9</strain>
    </source>
</reference>
<keyword evidence="2" id="KW-1185">Reference proteome</keyword>